<accession>A0A518G969</accession>
<dbReference type="Proteomes" id="UP000318017">
    <property type="component" value="Chromosome"/>
</dbReference>
<gene>
    <name evidence="1" type="ORF">Q31a_34680</name>
</gene>
<proteinExistence type="predicted"/>
<sequence>MNAVNGIGEVPRGEAFTMKHNDLLDIQIATTQRIVQELKEFDNLYCEICNEPYFGGVTMEWQHRIVDAIVDTEKDLAQHHLISMNIANGRSTVKDPHPAVSTVNFHYCVPPDTVAMNDGLNKVIGENETVSVVQPTCCTVRRPGISCLLAELCTITLTTPSPRNTQPEHCGTTSCLGAAALN</sequence>
<protein>
    <submittedName>
        <fullName evidence="1">Uncharacterized protein</fullName>
    </submittedName>
</protein>
<organism evidence="1 2">
    <name type="scientific">Aureliella helgolandensis</name>
    <dbReference type="NCBI Taxonomy" id="2527968"/>
    <lineage>
        <taxon>Bacteria</taxon>
        <taxon>Pseudomonadati</taxon>
        <taxon>Planctomycetota</taxon>
        <taxon>Planctomycetia</taxon>
        <taxon>Pirellulales</taxon>
        <taxon>Pirellulaceae</taxon>
        <taxon>Aureliella</taxon>
    </lineage>
</organism>
<reference evidence="1 2" key="1">
    <citation type="submission" date="2019-02" db="EMBL/GenBank/DDBJ databases">
        <title>Deep-cultivation of Planctomycetes and their phenomic and genomic characterization uncovers novel biology.</title>
        <authorList>
            <person name="Wiegand S."/>
            <person name="Jogler M."/>
            <person name="Boedeker C."/>
            <person name="Pinto D."/>
            <person name="Vollmers J."/>
            <person name="Rivas-Marin E."/>
            <person name="Kohn T."/>
            <person name="Peeters S.H."/>
            <person name="Heuer A."/>
            <person name="Rast P."/>
            <person name="Oberbeckmann S."/>
            <person name="Bunk B."/>
            <person name="Jeske O."/>
            <person name="Meyerdierks A."/>
            <person name="Storesund J.E."/>
            <person name="Kallscheuer N."/>
            <person name="Luecker S."/>
            <person name="Lage O.M."/>
            <person name="Pohl T."/>
            <person name="Merkel B.J."/>
            <person name="Hornburger P."/>
            <person name="Mueller R.-W."/>
            <person name="Bruemmer F."/>
            <person name="Labrenz M."/>
            <person name="Spormann A.M."/>
            <person name="Op den Camp H."/>
            <person name="Overmann J."/>
            <person name="Amann R."/>
            <person name="Jetten M.S.M."/>
            <person name="Mascher T."/>
            <person name="Medema M.H."/>
            <person name="Devos D.P."/>
            <person name="Kaster A.-K."/>
            <person name="Ovreas L."/>
            <person name="Rohde M."/>
            <person name="Galperin M.Y."/>
            <person name="Jogler C."/>
        </authorList>
    </citation>
    <scope>NUCLEOTIDE SEQUENCE [LARGE SCALE GENOMIC DNA]</scope>
    <source>
        <strain evidence="1 2">Q31a</strain>
    </source>
</reference>
<dbReference type="EMBL" id="CP036298">
    <property type="protein sequence ID" value="QDV25145.1"/>
    <property type="molecule type" value="Genomic_DNA"/>
</dbReference>
<name>A0A518G969_9BACT</name>
<keyword evidence="2" id="KW-1185">Reference proteome</keyword>
<evidence type="ECO:0000313" key="2">
    <source>
        <dbReference type="Proteomes" id="UP000318017"/>
    </source>
</evidence>
<dbReference type="AlphaFoldDB" id="A0A518G969"/>
<dbReference type="KEGG" id="ahel:Q31a_34680"/>
<evidence type="ECO:0000313" key="1">
    <source>
        <dbReference type="EMBL" id="QDV25145.1"/>
    </source>
</evidence>